<dbReference type="SUPFAM" id="SSF101898">
    <property type="entry name" value="NHL repeat"/>
    <property type="match status" value="1"/>
</dbReference>
<dbReference type="InterPro" id="IPR011042">
    <property type="entry name" value="6-blade_b-propeller_TolB-like"/>
</dbReference>
<reference evidence="4 5" key="1">
    <citation type="submission" date="2016-10" db="EMBL/GenBank/DDBJ databases">
        <authorList>
            <person name="de Groot N.N."/>
        </authorList>
    </citation>
    <scope>NUCLEOTIDE SEQUENCE [LARGE SCALE GENOMIC DNA]</scope>
    <source>
        <strain evidence="4 5">DSM 25584</strain>
    </source>
</reference>
<dbReference type="PANTHER" id="PTHR10009">
    <property type="entry name" value="PROTEIN YELLOW-RELATED"/>
    <property type="match status" value="1"/>
</dbReference>
<dbReference type="AlphaFoldDB" id="A0A1G7UX14"/>
<protein>
    <submittedName>
        <fullName evidence="4">Sugar lactone lactonase YvrE</fullName>
    </submittedName>
</protein>
<evidence type="ECO:0000313" key="5">
    <source>
        <dbReference type="Proteomes" id="UP000199415"/>
    </source>
</evidence>
<organism evidence="4 5">
    <name type="scientific">Limimonas halophila</name>
    <dbReference type="NCBI Taxonomy" id="1082479"/>
    <lineage>
        <taxon>Bacteria</taxon>
        <taxon>Pseudomonadati</taxon>
        <taxon>Pseudomonadota</taxon>
        <taxon>Alphaproteobacteria</taxon>
        <taxon>Rhodospirillales</taxon>
        <taxon>Rhodovibrionaceae</taxon>
        <taxon>Limimonas</taxon>
    </lineage>
</organism>
<proteinExistence type="predicted"/>
<dbReference type="InterPro" id="IPR017996">
    <property type="entry name" value="MRJP/yellow-related"/>
</dbReference>
<dbReference type="EMBL" id="FNCE01000017">
    <property type="protein sequence ID" value="SDG51679.1"/>
    <property type="molecule type" value="Genomic_DNA"/>
</dbReference>
<dbReference type="PANTHER" id="PTHR10009:SF18">
    <property type="entry name" value="PROTEIN YELLOW-LIKE PROTEIN"/>
    <property type="match status" value="1"/>
</dbReference>
<dbReference type="RefSeq" id="WP_090022243.1">
    <property type="nucleotide sequence ID" value="NZ_FNCE01000017.1"/>
</dbReference>
<evidence type="ECO:0000256" key="2">
    <source>
        <dbReference type="ARBA" id="ARBA00022525"/>
    </source>
</evidence>
<keyword evidence="5" id="KW-1185">Reference proteome</keyword>
<keyword evidence="2" id="KW-0964">Secreted</keyword>
<feature type="signal peptide" evidence="3">
    <location>
        <begin position="1"/>
        <end position="22"/>
    </location>
</feature>
<gene>
    <name evidence="4" type="ORF">SAMN05216241_11727</name>
</gene>
<dbReference type="GO" id="GO:0005576">
    <property type="term" value="C:extracellular region"/>
    <property type="evidence" value="ECO:0007669"/>
    <property type="project" value="UniProtKB-SubCell"/>
</dbReference>
<sequence>MIRALASVLAALAVAAVLPVSAAAQDRGLEVVAELEQPPGNVAVTPGGQVVFSQHQFYGPEHRVVTLTDEGVEPFPNETWATPPGRDGKGLHAVLGLVADQRGIVWMADNGAPQPRIVAWDTRRDRLHRVITLPRHAAPKGSFPNDLAVDPAHDALYLADFGGPEPALIVVDLETGHARRVLAGHETVVPEDVDMTVEGGVVTQGASADAEPARVGVNPIAIDPSNTWVYYGAMNGTKVYRVRAADLLDAELSREELAARIQTYGDKPVSDGITIDADGNVYITDLGHNAVGVTRPDGTYDRLIRDDRLLWPDGFAMGPDGHAYVTVNQLHRAPFLNKGKNTAEPPYYVMRFEPVGRAVVGR</sequence>
<name>A0A1G7UX14_9PROT</name>
<dbReference type="Proteomes" id="UP000199415">
    <property type="component" value="Unassembled WGS sequence"/>
</dbReference>
<dbReference type="STRING" id="1082479.SAMN05216241_11727"/>
<evidence type="ECO:0000256" key="1">
    <source>
        <dbReference type="ARBA" id="ARBA00004613"/>
    </source>
</evidence>
<dbReference type="Pfam" id="PF03022">
    <property type="entry name" value="MRJP"/>
    <property type="match status" value="1"/>
</dbReference>
<evidence type="ECO:0000313" key="4">
    <source>
        <dbReference type="EMBL" id="SDG51679.1"/>
    </source>
</evidence>
<dbReference type="OrthoDB" id="9797664at2"/>
<comment type="subcellular location">
    <subcellularLocation>
        <location evidence="1">Secreted</location>
    </subcellularLocation>
</comment>
<keyword evidence="3" id="KW-0732">Signal</keyword>
<evidence type="ECO:0000256" key="3">
    <source>
        <dbReference type="SAM" id="SignalP"/>
    </source>
</evidence>
<accession>A0A1G7UX14</accession>
<dbReference type="Gene3D" id="2.120.10.30">
    <property type="entry name" value="TolB, C-terminal domain"/>
    <property type="match status" value="1"/>
</dbReference>
<feature type="chain" id="PRO_5011655157" evidence="3">
    <location>
        <begin position="23"/>
        <end position="362"/>
    </location>
</feature>